<keyword evidence="2" id="KW-1185">Reference proteome</keyword>
<dbReference type="RefSeq" id="WP_379976577.1">
    <property type="nucleotide sequence ID" value="NZ_JBHSFV010000001.1"/>
</dbReference>
<dbReference type="Proteomes" id="UP001596043">
    <property type="component" value="Unassembled WGS sequence"/>
</dbReference>
<proteinExistence type="predicted"/>
<gene>
    <name evidence="1" type="ORF">ACFO3O_00600</name>
</gene>
<accession>A0ABV9HSA4</accession>
<evidence type="ECO:0000313" key="2">
    <source>
        <dbReference type="Proteomes" id="UP001596043"/>
    </source>
</evidence>
<dbReference type="EMBL" id="JBHSFV010000001">
    <property type="protein sequence ID" value="MFC4632388.1"/>
    <property type="molecule type" value="Genomic_DNA"/>
</dbReference>
<evidence type="ECO:0000313" key="1">
    <source>
        <dbReference type="EMBL" id="MFC4632388.1"/>
    </source>
</evidence>
<organism evidence="1 2">
    <name type="scientific">Dokdonia ponticola</name>
    <dbReference type="NCBI Taxonomy" id="2041041"/>
    <lineage>
        <taxon>Bacteria</taxon>
        <taxon>Pseudomonadati</taxon>
        <taxon>Bacteroidota</taxon>
        <taxon>Flavobacteriia</taxon>
        <taxon>Flavobacteriales</taxon>
        <taxon>Flavobacteriaceae</taxon>
        <taxon>Dokdonia</taxon>
    </lineage>
</organism>
<reference evidence="2" key="1">
    <citation type="journal article" date="2019" name="Int. J. Syst. Evol. Microbiol.">
        <title>The Global Catalogue of Microorganisms (GCM) 10K type strain sequencing project: providing services to taxonomists for standard genome sequencing and annotation.</title>
        <authorList>
            <consortium name="The Broad Institute Genomics Platform"/>
            <consortium name="The Broad Institute Genome Sequencing Center for Infectious Disease"/>
            <person name="Wu L."/>
            <person name="Ma J."/>
        </authorList>
    </citation>
    <scope>NUCLEOTIDE SEQUENCE [LARGE SCALE GENOMIC DNA]</scope>
    <source>
        <strain evidence="2">YJ-61-S</strain>
    </source>
</reference>
<comment type="caution">
    <text evidence="1">The sequence shown here is derived from an EMBL/GenBank/DDBJ whole genome shotgun (WGS) entry which is preliminary data.</text>
</comment>
<name>A0ABV9HSA4_9FLAO</name>
<protein>
    <recommendedName>
        <fullName evidence="3">Lipoprotein</fullName>
    </recommendedName>
</protein>
<sequence length="168" mass="18924">MNFKANSLYTVLVVTMTLFFFSCKDEKQPDKTGNTKEVQANKEALTETAADSSENYMAIVYRNTLNTITDINVTIKKKGTFVYYQAPLSKPTSGEIPKTTTLSGTWTKRDHWIVLTFNDKDVKANTIFIPSTSQEDHFKIIDDTTVEIDGNQKEIAILGIPCIKSIIR</sequence>
<dbReference type="PROSITE" id="PS51257">
    <property type="entry name" value="PROKAR_LIPOPROTEIN"/>
    <property type="match status" value="1"/>
</dbReference>
<evidence type="ECO:0008006" key="3">
    <source>
        <dbReference type="Google" id="ProtNLM"/>
    </source>
</evidence>